<dbReference type="AlphaFoldDB" id="A0A2H3JNZ3"/>
<feature type="compositionally biased region" description="Low complexity" evidence="1">
    <location>
        <begin position="437"/>
        <end position="496"/>
    </location>
</feature>
<reference evidence="2 3" key="1">
    <citation type="journal article" date="2012" name="Science">
        <title>The Paleozoic origin of enzymatic lignin decomposition reconstructed from 31 fungal genomes.</title>
        <authorList>
            <person name="Floudas D."/>
            <person name="Binder M."/>
            <person name="Riley R."/>
            <person name="Barry K."/>
            <person name="Blanchette R.A."/>
            <person name="Henrissat B."/>
            <person name="Martinez A.T."/>
            <person name="Otillar R."/>
            <person name="Spatafora J.W."/>
            <person name="Yadav J.S."/>
            <person name="Aerts A."/>
            <person name="Benoit I."/>
            <person name="Boyd A."/>
            <person name="Carlson A."/>
            <person name="Copeland A."/>
            <person name="Coutinho P.M."/>
            <person name="de Vries R.P."/>
            <person name="Ferreira P."/>
            <person name="Findley K."/>
            <person name="Foster B."/>
            <person name="Gaskell J."/>
            <person name="Glotzer D."/>
            <person name="Gorecki P."/>
            <person name="Heitman J."/>
            <person name="Hesse C."/>
            <person name="Hori C."/>
            <person name="Igarashi K."/>
            <person name="Jurgens J.A."/>
            <person name="Kallen N."/>
            <person name="Kersten P."/>
            <person name="Kohler A."/>
            <person name="Kuees U."/>
            <person name="Kumar T.K.A."/>
            <person name="Kuo A."/>
            <person name="LaButti K."/>
            <person name="Larrondo L.F."/>
            <person name="Lindquist E."/>
            <person name="Ling A."/>
            <person name="Lombard V."/>
            <person name="Lucas S."/>
            <person name="Lundell T."/>
            <person name="Martin R."/>
            <person name="McLaughlin D.J."/>
            <person name="Morgenstern I."/>
            <person name="Morin E."/>
            <person name="Murat C."/>
            <person name="Nagy L.G."/>
            <person name="Nolan M."/>
            <person name="Ohm R.A."/>
            <person name="Patyshakuliyeva A."/>
            <person name="Rokas A."/>
            <person name="Ruiz-Duenas F.J."/>
            <person name="Sabat G."/>
            <person name="Salamov A."/>
            <person name="Samejima M."/>
            <person name="Schmutz J."/>
            <person name="Slot J.C."/>
            <person name="St John F."/>
            <person name="Stenlid J."/>
            <person name="Sun H."/>
            <person name="Sun S."/>
            <person name="Syed K."/>
            <person name="Tsang A."/>
            <person name="Wiebenga A."/>
            <person name="Young D."/>
            <person name="Pisabarro A."/>
            <person name="Eastwood D.C."/>
            <person name="Martin F."/>
            <person name="Cullen D."/>
            <person name="Grigoriev I.V."/>
            <person name="Hibbett D.S."/>
        </authorList>
    </citation>
    <scope>NUCLEOTIDE SEQUENCE [LARGE SCALE GENOMIC DNA]</scope>
    <source>
        <strain evidence="2 3">MD-104</strain>
    </source>
</reference>
<evidence type="ECO:0000313" key="3">
    <source>
        <dbReference type="Proteomes" id="UP000218811"/>
    </source>
</evidence>
<evidence type="ECO:0000313" key="2">
    <source>
        <dbReference type="EMBL" id="PCH43215.1"/>
    </source>
</evidence>
<name>A0A2H3JNZ3_WOLCO</name>
<feature type="compositionally biased region" description="Pro residues" evidence="1">
    <location>
        <begin position="525"/>
        <end position="539"/>
    </location>
</feature>
<feature type="region of interest" description="Disordered" evidence="1">
    <location>
        <begin position="137"/>
        <end position="156"/>
    </location>
</feature>
<feature type="compositionally biased region" description="Low complexity" evidence="1">
    <location>
        <begin position="346"/>
        <end position="364"/>
    </location>
</feature>
<sequence length="585" mass="61237">MVSREDSGLLRADGRDGISGGTPRKRSSVSKQILEDFPLTPTTTPTIAGAAAAAHVRRPGSPDVSTMLAKTPRPRRRSAAAFPPSAFGRSRTSLPMARSKSLRGERTAGMGTDGDSPFSDHSFIAGIKELDAEDELRLDDGDGGSESDSSIDLHTPLPHLMFRDGLLSPRSKLLPQGLSPELEEENTSELNRSRSVLSVASTAGSVMTKSGVMKDPRDTMRRRLRHRDGQLLRAGMGLTTGLGWSDSEDEDAPSTLTRRLIHTSIARRPSASMSIPRPSSGVISDVSPPPTRPSPQLSRSTSAPYSPSLRRTTSNSTLTSDVRSSNSRSGSIMSHSSATTGHASRSPVLSTTTPSASPVASRTPRYTKATEVPAALSRYRTHSTASAESASTSTHSIISTSSIGPSTPPGSESAGVGTSRHQLRPQKSSELLRRTSGRTISMVSSTSSASAYSSASGSSTQSAGSVTAASTSAVPRPLHLSASLRQSRSLSRTSGLPPDLDQSSRTLSVSQSTSSLNSVRAPTRAPYPGPRPSFPPPALPTSSSPTPTDLHASTPARATSPRPLVAGPRPKPRTGTGMVYPLMAG</sequence>
<feature type="region of interest" description="Disordered" evidence="1">
    <location>
        <begin position="1"/>
        <end position="121"/>
    </location>
</feature>
<dbReference type="Proteomes" id="UP000218811">
    <property type="component" value="Unassembled WGS sequence"/>
</dbReference>
<feature type="compositionally biased region" description="Low complexity" evidence="1">
    <location>
        <begin position="40"/>
        <end position="54"/>
    </location>
</feature>
<dbReference type="EMBL" id="KB468135">
    <property type="protein sequence ID" value="PCH43215.1"/>
    <property type="molecule type" value="Genomic_DNA"/>
</dbReference>
<dbReference type="OrthoDB" id="3064136at2759"/>
<dbReference type="STRING" id="742152.A0A2H3JNZ3"/>
<evidence type="ECO:0000256" key="1">
    <source>
        <dbReference type="SAM" id="MobiDB-lite"/>
    </source>
</evidence>
<proteinExistence type="predicted"/>
<accession>A0A2H3JNZ3</accession>
<feature type="compositionally biased region" description="Low complexity" evidence="1">
    <location>
        <begin position="382"/>
        <end position="413"/>
    </location>
</feature>
<protein>
    <submittedName>
        <fullName evidence="2">Uncharacterized protein</fullName>
    </submittedName>
</protein>
<organism evidence="2 3">
    <name type="scientific">Wolfiporia cocos (strain MD-104)</name>
    <name type="common">Brown rot fungus</name>
    <dbReference type="NCBI Taxonomy" id="742152"/>
    <lineage>
        <taxon>Eukaryota</taxon>
        <taxon>Fungi</taxon>
        <taxon>Dikarya</taxon>
        <taxon>Basidiomycota</taxon>
        <taxon>Agaricomycotina</taxon>
        <taxon>Agaricomycetes</taxon>
        <taxon>Polyporales</taxon>
        <taxon>Phaeolaceae</taxon>
        <taxon>Wolfiporia</taxon>
    </lineage>
</organism>
<dbReference type="OMA" id="HHANDSI"/>
<feature type="compositionally biased region" description="Basic and acidic residues" evidence="1">
    <location>
        <begin position="1"/>
        <end position="16"/>
    </location>
</feature>
<feature type="compositionally biased region" description="Low complexity" evidence="1">
    <location>
        <begin position="308"/>
        <end position="337"/>
    </location>
</feature>
<feature type="compositionally biased region" description="Low complexity" evidence="1">
    <location>
        <begin position="503"/>
        <end position="520"/>
    </location>
</feature>
<gene>
    <name evidence="2" type="ORF">WOLCODRAFT_138243</name>
</gene>
<keyword evidence="3" id="KW-1185">Reference proteome</keyword>
<feature type="region of interest" description="Disordered" evidence="1">
    <location>
        <begin position="233"/>
        <end position="585"/>
    </location>
</feature>
<feature type="compositionally biased region" description="Polar residues" evidence="1">
    <location>
        <begin position="294"/>
        <end position="305"/>
    </location>
</feature>